<evidence type="ECO:0000313" key="12">
    <source>
        <dbReference type="Proteomes" id="UP000271241"/>
    </source>
</evidence>
<dbReference type="SUPFAM" id="SSF48334">
    <property type="entry name" value="DNA repair protein MutS, domain III"/>
    <property type="match status" value="1"/>
</dbReference>
<dbReference type="InterPro" id="IPR045076">
    <property type="entry name" value="MutS"/>
</dbReference>
<dbReference type="Pfam" id="PF01624">
    <property type="entry name" value="MutS_I"/>
    <property type="match status" value="1"/>
</dbReference>
<evidence type="ECO:0000256" key="3">
    <source>
        <dbReference type="ARBA" id="ARBA00022741"/>
    </source>
</evidence>
<evidence type="ECO:0000256" key="2">
    <source>
        <dbReference type="ARBA" id="ARBA00006271"/>
    </source>
</evidence>
<dbReference type="FunFam" id="3.40.50.300:FF:005021">
    <property type="entry name" value="Predicted protein"/>
    <property type="match status" value="1"/>
</dbReference>
<keyword evidence="5" id="KW-0067">ATP-binding</keyword>
<keyword evidence="7 9" id="KW-0234">DNA repair</keyword>
<feature type="domain" description="DNA mismatch repair proteins mutS family" evidence="10">
    <location>
        <begin position="756"/>
        <end position="772"/>
    </location>
</feature>
<dbReference type="InterPro" id="IPR011184">
    <property type="entry name" value="DNA_mismatch_repair_Msh2"/>
</dbReference>
<evidence type="ECO:0000259" key="10">
    <source>
        <dbReference type="PROSITE" id="PS00486"/>
    </source>
</evidence>
<evidence type="ECO:0000256" key="4">
    <source>
        <dbReference type="ARBA" id="ARBA00022763"/>
    </source>
</evidence>
<keyword evidence="3 9" id="KW-0547">Nucleotide-binding</keyword>
<dbReference type="FunFam" id="3.40.1170.10:FF:000003">
    <property type="entry name" value="DNA mismatch repair protein"/>
    <property type="match status" value="1"/>
</dbReference>
<dbReference type="GO" id="GO:0005524">
    <property type="term" value="F:ATP binding"/>
    <property type="evidence" value="ECO:0007669"/>
    <property type="project" value="UniProtKB-KW"/>
</dbReference>
<comment type="subcellular location">
    <subcellularLocation>
        <location evidence="1">Nucleus</location>
    </subcellularLocation>
</comment>
<reference evidence="12" key="1">
    <citation type="journal article" date="2018" name="Nat. Microbiol.">
        <title>Leveraging single-cell genomics to expand the fungal tree of life.</title>
        <authorList>
            <person name="Ahrendt S.R."/>
            <person name="Quandt C.A."/>
            <person name="Ciobanu D."/>
            <person name="Clum A."/>
            <person name="Salamov A."/>
            <person name="Andreopoulos B."/>
            <person name="Cheng J.F."/>
            <person name="Woyke T."/>
            <person name="Pelin A."/>
            <person name="Henrissat B."/>
            <person name="Reynolds N.K."/>
            <person name="Benny G.L."/>
            <person name="Smith M.E."/>
            <person name="James T.Y."/>
            <person name="Grigoriev I.V."/>
        </authorList>
    </citation>
    <scope>NUCLEOTIDE SEQUENCE [LARGE SCALE GENOMIC DNA]</scope>
    <source>
        <strain evidence="12">RSA 1356</strain>
    </source>
</reference>
<dbReference type="GO" id="GO:0032301">
    <property type="term" value="C:MutSalpha complex"/>
    <property type="evidence" value="ECO:0007669"/>
    <property type="project" value="TreeGrafter"/>
</dbReference>
<accession>A0A4P9XYF5</accession>
<dbReference type="SUPFAM" id="SSF53150">
    <property type="entry name" value="DNA repair protein MutS, domain II"/>
    <property type="match status" value="1"/>
</dbReference>
<dbReference type="InterPro" id="IPR027417">
    <property type="entry name" value="P-loop_NTPase"/>
</dbReference>
<keyword evidence="12" id="KW-1185">Reference proteome</keyword>
<dbReference type="PROSITE" id="PS00486">
    <property type="entry name" value="DNA_MISMATCH_REPAIR_2"/>
    <property type="match status" value="1"/>
</dbReference>
<proteinExistence type="inferred from homology"/>
<dbReference type="FunFam" id="3.30.420.110:FF:000002">
    <property type="entry name" value="DNA mismatch repair protein"/>
    <property type="match status" value="1"/>
</dbReference>
<sequence length="893" mass="99712">MEKPVLELDNTAAQGFCQAYRRLPEKPSNTVRLFERNGGEFYSVHGDDALYVAHNVYKTTGVLKYFGGSVATGIPSCTLSRATVDTFLREALTVRQQRVEIWATESKKSNAWFMSKQARASPGNIQALEDMIFSGADVLSPPMVAALWLSKEGDQHKVGVCFADTTLRTLGVCEFIDSIMFANVEALVIQLGVKECILPASEAGRNYELDKLRGVLDRAGVLVTDCMRSLFRSNSIEQDLRRLLGEEAYTGVAREMNMKSALASAGCVIKYLDLLSDESNFGHYVLRRHELSQFMRLDTAAVRALNLMPTAQDGNNTALSVFGLLNRCRTAQGSRLLGEWLMQPLLSIAEIDERHALVEMFTENAEFRQTLQDVFLKRMPDLHRLSKRLQRGSATLQASRRRLGCRHLQDVVRIYQVLALLPDLLNALKTVECVSDVHTSLVKHTYANNLEKYDEQLYKLREMIELTIDLEKADHHQYVIRASFDNSLQEHDEVLETTMQEMQNHFRKQRGHRQVSRSLQMEEDKKIKLEKSNLYGYCIREASRLRDSGLDYAELTTQKAGLYFTTPELKQLNETYTTTQEEYQRVQSSLVKEVLGIVASYCPVMETLNGLLAHLDVITSFAYVAVHSPAPYVRPTMHAKGEGVVILRDARHPCLEALDGVSVIPNDVELRRGERELLIVTGPNMGGKSTYIRQIGVIALMAQVGSFVPCREATLTVFDAILARVGAGDSQLKGVSTFMAEMLETATILRAATEHSLIIVDELGRGTSTYDGFGLAWAISEYIATKVRCCCVFATHFHELTQLAERVGTVKNMHVLAHTEGTGICDQSFGIHVAELANFPPLVVQPKSARDIELQSTAEQKMLAKLRALGACSDIGSLPDSEVVSRLQLVLKE</sequence>
<dbReference type="Pfam" id="PF05188">
    <property type="entry name" value="MutS_II"/>
    <property type="match status" value="1"/>
</dbReference>
<dbReference type="Gene3D" id="3.30.420.110">
    <property type="entry name" value="MutS, connector domain"/>
    <property type="match status" value="1"/>
</dbReference>
<dbReference type="Gene3D" id="3.40.1170.10">
    <property type="entry name" value="DNA repair protein MutS, domain I"/>
    <property type="match status" value="1"/>
</dbReference>
<comment type="function">
    <text evidence="9">Component of the post-replicative DNA mismatch repair system (MMR).</text>
</comment>
<dbReference type="InterPro" id="IPR007861">
    <property type="entry name" value="DNA_mismatch_repair_MutS_clamp"/>
</dbReference>
<dbReference type="GO" id="GO:0140664">
    <property type="term" value="F:ATP-dependent DNA damage sensor activity"/>
    <property type="evidence" value="ECO:0007669"/>
    <property type="project" value="InterPro"/>
</dbReference>
<dbReference type="Gene3D" id="1.10.1420.10">
    <property type="match status" value="2"/>
</dbReference>
<evidence type="ECO:0000313" key="11">
    <source>
        <dbReference type="EMBL" id="RKP10741.1"/>
    </source>
</evidence>
<evidence type="ECO:0000256" key="8">
    <source>
        <dbReference type="ARBA" id="ARBA00023242"/>
    </source>
</evidence>
<dbReference type="STRING" id="78915.A0A4P9XYF5"/>
<dbReference type="Gene3D" id="3.40.50.300">
    <property type="entry name" value="P-loop containing nucleotide triphosphate hydrolases"/>
    <property type="match status" value="1"/>
</dbReference>
<gene>
    <name evidence="11" type="ORF">THASP1DRAFT_21610</name>
</gene>
<dbReference type="InterPro" id="IPR036187">
    <property type="entry name" value="DNA_mismatch_repair_MutS_sf"/>
</dbReference>
<evidence type="ECO:0000256" key="6">
    <source>
        <dbReference type="ARBA" id="ARBA00023125"/>
    </source>
</evidence>
<evidence type="ECO:0000256" key="7">
    <source>
        <dbReference type="ARBA" id="ARBA00023204"/>
    </source>
</evidence>
<dbReference type="InterPro" id="IPR007695">
    <property type="entry name" value="DNA_mismatch_repair_MutS-lik_N"/>
</dbReference>
<dbReference type="Pfam" id="PF05192">
    <property type="entry name" value="MutS_III"/>
    <property type="match status" value="1"/>
</dbReference>
<dbReference type="SMART" id="SM00534">
    <property type="entry name" value="MUTSac"/>
    <property type="match status" value="1"/>
</dbReference>
<dbReference type="InterPro" id="IPR007860">
    <property type="entry name" value="DNA_mmatch_repair_MutS_con_dom"/>
</dbReference>
<comment type="similarity">
    <text evidence="2 9">Belongs to the DNA mismatch repair MutS family.</text>
</comment>
<dbReference type="SMART" id="SM00533">
    <property type="entry name" value="MUTSd"/>
    <property type="match status" value="1"/>
</dbReference>
<evidence type="ECO:0000256" key="9">
    <source>
        <dbReference type="RuleBase" id="RU003756"/>
    </source>
</evidence>
<keyword evidence="4 9" id="KW-0227">DNA damage</keyword>
<dbReference type="PANTHER" id="PTHR11361:SF35">
    <property type="entry name" value="DNA MISMATCH REPAIR PROTEIN MSH2"/>
    <property type="match status" value="1"/>
</dbReference>
<dbReference type="Proteomes" id="UP000271241">
    <property type="component" value="Unassembled WGS sequence"/>
</dbReference>
<dbReference type="InterPro" id="IPR000432">
    <property type="entry name" value="DNA_mismatch_repair_MutS_C"/>
</dbReference>
<protein>
    <submittedName>
        <fullName evidence="11">Muts-like protein 2-like protein</fullName>
    </submittedName>
</protein>
<dbReference type="AlphaFoldDB" id="A0A4P9XYF5"/>
<dbReference type="OrthoDB" id="295033at2759"/>
<keyword evidence="8" id="KW-0539">Nucleus</keyword>
<dbReference type="EMBL" id="KZ992439">
    <property type="protein sequence ID" value="RKP10741.1"/>
    <property type="molecule type" value="Genomic_DNA"/>
</dbReference>
<dbReference type="Pfam" id="PF00488">
    <property type="entry name" value="MutS_V"/>
    <property type="match status" value="1"/>
</dbReference>
<dbReference type="GO" id="GO:0006298">
    <property type="term" value="P:mismatch repair"/>
    <property type="evidence" value="ECO:0007669"/>
    <property type="project" value="InterPro"/>
</dbReference>
<dbReference type="InterPro" id="IPR036678">
    <property type="entry name" value="MutS_con_dom_sf"/>
</dbReference>
<dbReference type="InterPro" id="IPR007696">
    <property type="entry name" value="DNA_mismatch_repair_MutS_core"/>
</dbReference>
<evidence type="ECO:0000256" key="1">
    <source>
        <dbReference type="ARBA" id="ARBA00004123"/>
    </source>
</evidence>
<organism evidence="11 12">
    <name type="scientific">Thamnocephalis sphaerospora</name>
    <dbReference type="NCBI Taxonomy" id="78915"/>
    <lineage>
        <taxon>Eukaryota</taxon>
        <taxon>Fungi</taxon>
        <taxon>Fungi incertae sedis</taxon>
        <taxon>Zoopagomycota</taxon>
        <taxon>Zoopagomycotina</taxon>
        <taxon>Zoopagomycetes</taxon>
        <taxon>Zoopagales</taxon>
        <taxon>Sigmoideomycetaceae</taxon>
        <taxon>Thamnocephalis</taxon>
    </lineage>
</organism>
<dbReference type="SUPFAM" id="SSF52540">
    <property type="entry name" value="P-loop containing nucleoside triphosphate hydrolases"/>
    <property type="match status" value="1"/>
</dbReference>
<dbReference type="GO" id="GO:0030983">
    <property type="term" value="F:mismatched DNA binding"/>
    <property type="evidence" value="ECO:0007669"/>
    <property type="project" value="InterPro"/>
</dbReference>
<dbReference type="GO" id="GO:0006312">
    <property type="term" value="P:mitotic recombination"/>
    <property type="evidence" value="ECO:0007669"/>
    <property type="project" value="TreeGrafter"/>
</dbReference>
<dbReference type="InterPro" id="IPR016151">
    <property type="entry name" value="DNA_mismatch_repair_MutS_N"/>
</dbReference>
<keyword evidence="6 9" id="KW-0238">DNA-binding</keyword>
<dbReference type="PANTHER" id="PTHR11361">
    <property type="entry name" value="DNA MISMATCH REPAIR PROTEIN MUTS FAMILY MEMBER"/>
    <property type="match status" value="1"/>
</dbReference>
<dbReference type="Pfam" id="PF05190">
    <property type="entry name" value="MutS_IV"/>
    <property type="match status" value="1"/>
</dbReference>
<dbReference type="PIRSF" id="PIRSF005813">
    <property type="entry name" value="MSH2"/>
    <property type="match status" value="1"/>
</dbReference>
<evidence type="ECO:0000256" key="5">
    <source>
        <dbReference type="ARBA" id="ARBA00022840"/>
    </source>
</evidence>
<name>A0A4P9XYF5_9FUNG</name>